<dbReference type="Proteomes" id="UP000190080">
    <property type="component" value="Unassembled WGS sequence"/>
</dbReference>
<proteinExistence type="predicted"/>
<dbReference type="STRING" id="1450648.CLORY_27190"/>
<sequence>MKFEELATHKDLTTYDYKIVLLLMSKSFTISMMSERLDINRTNMYSHIRKLEKLNFIKIDRIEGANKFYRLNIKLESD</sequence>
<dbReference type="InterPro" id="IPR011991">
    <property type="entry name" value="ArsR-like_HTH"/>
</dbReference>
<gene>
    <name evidence="2" type="ORF">CLORY_27190</name>
</gene>
<dbReference type="SUPFAM" id="SSF46785">
    <property type="entry name" value="Winged helix' DNA-binding domain"/>
    <property type="match status" value="1"/>
</dbReference>
<dbReference type="OrthoDB" id="2086677at2"/>
<organism evidence="2 3">
    <name type="scientific">Clostridium oryzae</name>
    <dbReference type="NCBI Taxonomy" id="1450648"/>
    <lineage>
        <taxon>Bacteria</taxon>
        <taxon>Bacillati</taxon>
        <taxon>Bacillota</taxon>
        <taxon>Clostridia</taxon>
        <taxon>Eubacteriales</taxon>
        <taxon>Clostridiaceae</taxon>
        <taxon>Clostridium</taxon>
    </lineage>
</organism>
<dbReference type="Gene3D" id="1.10.10.10">
    <property type="entry name" value="Winged helix-like DNA-binding domain superfamily/Winged helix DNA-binding domain"/>
    <property type="match status" value="1"/>
</dbReference>
<evidence type="ECO:0000313" key="3">
    <source>
        <dbReference type="Proteomes" id="UP000190080"/>
    </source>
</evidence>
<evidence type="ECO:0000259" key="1">
    <source>
        <dbReference type="Pfam" id="PF01978"/>
    </source>
</evidence>
<dbReference type="InterPro" id="IPR036390">
    <property type="entry name" value="WH_DNA-bd_sf"/>
</dbReference>
<dbReference type="InterPro" id="IPR036388">
    <property type="entry name" value="WH-like_DNA-bd_sf"/>
</dbReference>
<dbReference type="Pfam" id="PF01978">
    <property type="entry name" value="TrmB"/>
    <property type="match status" value="1"/>
</dbReference>
<comment type="caution">
    <text evidence="2">The sequence shown here is derived from an EMBL/GenBank/DDBJ whole genome shotgun (WGS) entry which is preliminary data.</text>
</comment>
<accession>A0A1V4IKU5</accession>
<dbReference type="RefSeq" id="WP_079425344.1">
    <property type="nucleotide sequence ID" value="NZ_MZGV01000029.1"/>
</dbReference>
<reference evidence="2 3" key="1">
    <citation type="submission" date="2017-03" db="EMBL/GenBank/DDBJ databases">
        <title>Genome sequence of Clostridium oryzae DSM 28571.</title>
        <authorList>
            <person name="Poehlein A."/>
            <person name="Daniel R."/>
        </authorList>
    </citation>
    <scope>NUCLEOTIDE SEQUENCE [LARGE SCALE GENOMIC DNA]</scope>
    <source>
        <strain evidence="2 3">DSM 28571</strain>
    </source>
</reference>
<dbReference type="EMBL" id="MZGV01000029">
    <property type="protein sequence ID" value="OPJ60668.1"/>
    <property type="molecule type" value="Genomic_DNA"/>
</dbReference>
<name>A0A1V4IKU5_9CLOT</name>
<dbReference type="AlphaFoldDB" id="A0A1V4IKU5"/>
<protein>
    <submittedName>
        <fullName evidence="2">Sugar-specific transcriptional regulator TrmB</fullName>
    </submittedName>
</protein>
<feature type="domain" description="Transcription regulator TrmB N-terminal" evidence="1">
    <location>
        <begin position="11"/>
        <end position="70"/>
    </location>
</feature>
<evidence type="ECO:0000313" key="2">
    <source>
        <dbReference type="EMBL" id="OPJ60668.1"/>
    </source>
</evidence>
<dbReference type="InterPro" id="IPR002831">
    <property type="entry name" value="Tscrpt_reg_TrmB_N"/>
</dbReference>
<dbReference type="CDD" id="cd00090">
    <property type="entry name" value="HTH_ARSR"/>
    <property type="match status" value="1"/>
</dbReference>
<keyword evidence="3" id="KW-1185">Reference proteome</keyword>